<dbReference type="AlphaFoldDB" id="A0A6J8ACI1"/>
<feature type="region of interest" description="Disordered" evidence="1">
    <location>
        <begin position="1"/>
        <end position="23"/>
    </location>
</feature>
<evidence type="ECO:0000313" key="3">
    <source>
        <dbReference type="Proteomes" id="UP000507470"/>
    </source>
</evidence>
<keyword evidence="3" id="KW-1185">Reference proteome</keyword>
<protein>
    <recommendedName>
        <fullName evidence="4">Transposase domain-containing protein</fullName>
    </recommendedName>
</protein>
<dbReference type="Proteomes" id="UP000507470">
    <property type="component" value="Unassembled WGS sequence"/>
</dbReference>
<dbReference type="EMBL" id="CACVKT020001125">
    <property type="protein sequence ID" value="CAC5365461.1"/>
    <property type="molecule type" value="Genomic_DNA"/>
</dbReference>
<dbReference type="OrthoDB" id="6021814at2759"/>
<organism evidence="2 3">
    <name type="scientific">Mytilus coruscus</name>
    <name type="common">Sea mussel</name>
    <dbReference type="NCBI Taxonomy" id="42192"/>
    <lineage>
        <taxon>Eukaryota</taxon>
        <taxon>Metazoa</taxon>
        <taxon>Spiralia</taxon>
        <taxon>Lophotrochozoa</taxon>
        <taxon>Mollusca</taxon>
        <taxon>Bivalvia</taxon>
        <taxon>Autobranchia</taxon>
        <taxon>Pteriomorphia</taxon>
        <taxon>Mytilida</taxon>
        <taxon>Mytiloidea</taxon>
        <taxon>Mytilidae</taxon>
        <taxon>Mytilinae</taxon>
        <taxon>Mytilus</taxon>
    </lineage>
</organism>
<evidence type="ECO:0000256" key="1">
    <source>
        <dbReference type="SAM" id="MobiDB-lite"/>
    </source>
</evidence>
<accession>A0A6J8ACI1</accession>
<dbReference type="PANTHER" id="PTHR46579:SF2">
    <property type="entry name" value="C2H2-TYPE DOMAIN-CONTAINING PROTEIN"/>
    <property type="match status" value="1"/>
</dbReference>
<dbReference type="InterPro" id="IPR004242">
    <property type="entry name" value="Transposase_21"/>
</dbReference>
<sequence length="930" mass="107585">MSSTKRQLSVPHQSYRNKQKRKLCPGCGESFVPRYFETHKLKNFQENKWLCGKSSKNDSRDTASAQVLDDLESPDSNEPLGLEIKRHLRTELKRHRIEHNQTESDDDEDEDEELWSGISLSDIDGDFTLAEEGGDQPAEDDSPTDDLMTKSTLLFQWLCLFLCSWQSINVLPDSVLANLLSFLYDFFCLLTAENVFLVSTTTIFPPTIYKLYKNLGLKKDNFSKYVICRKCFALYKYDDCVKIIEGEKQSATCTNILFPNHTQIARRRPCGELLLKVVKLSDGSKCLYPFKTYCYKSIEQSLEQLLRVPDFQRKCEKWRERRQETGIMTDVFDGKIWKEFHLSDKKNFLKSEKNYGIMLNLDWFQPYEHVRYSVGVMYAVVLNLPREERFKLKNVILLGIIPDIGGEPPVQSFVAPLVDELKVAWERGFELCSYESPEIKLTYKFALICVGCDIPATRKLCGFLGHTAKLGCSKCIKIFSGDFGARNYSGFDTENWIARDVQEHRRNMLQIQAARTKTERERLESIYGIRYSPLCDLDYFDPIRMSTIDPMHNFYQGTAKMMIKVWLELDIINAEKLREIQEKVDSVDAASNIGAIPKKIASSFGGFTADQWKNWTNIFSIFALVNVIPTRHIDIWRHFVLASKLISTKIINEADIRKFQSLIKKFCTEFEKEYGEERVTPNMHLHCHVADCIRDYGPVYSFWLFSFERYNGHLGSLPNNNRSIELQIMRRFNRDAFVNSTELPLLYKDTLSKHFVIRSQDSTERSCSSNDILRILYLSKKSAPIENQDWTNISAYHYTKAVVDVLSDEEQNVLKDMYRTIYPELQNASVPSSCRRCSVVSLSGEVFGSEKSRHKRSSYVMAYWNKPGGNILNEVGEGELTPGIIEKFIVHNLIVGDENNIHLLAKIRWMIPDANRLRHYCGEPVEFQHA</sequence>
<feature type="region of interest" description="Disordered" evidence="1">
    <location>
        <begin position="53"/>
        <end position="82"/>
    </location>
</feature>
<proteinExistence type="predicted"/>
<reference evidence="2 3" key="1">
    <citation type="submission" date="2020-06" db="EMBL/GenBank/DDBJ databases">
        <authorList>
            <person name="Li R."/>
            <person name="Bekaert M."/>
        </authorList>
    </citation>
    <scope>NUCLEOTIDE SEQUENCE [LARGE SCALE GENOMIC DNA]</scope>
    <source>
        <strain evidence="3">wild</strain>
    </source>
</reference>
<name>A0A6J8ACI1_MYTCO</name>
<dbReference type="PANTHER" id="PTHR46579">
    <property type="entry name" value="F5/8 TYPE C DOMAIN-CONTAINING PROTEIN-RELATED"/>
    <property type="match status" value="1"/>
</dbReference>
<feature type="compositionally biased region" description="Polar residues" evidence="1">
    <location>
        <begin position="1"/>
        <end position="14"/>
    </location>
</feature>
<dbReference type="Pfam" id="PF02992">
    <property type="entry name" value="Transposase_21"/>
    <property type="match status" value="1"/>
</dbReference>
<evidence type="ECO:0000313" key="2">
    <source>
        <dbReference type="EMBL" id="CAC5365461.1"/>
    </source>
</evidence>
<gene>
    <name evidence="2" type="ORF">MCOR_6134</name>
</gene>
<evidence type="ECO:0008006" key="4">
    <source>
        <dbReference type="Google" id="ProtNLM"/>
    </source>
</evidence>